<organism evidence="1 2">
    <name type="scientific">Melia azedarach</name>
    <name type="common">Chinaberry tree</name>
    <dbReference type="NCBI Taxonomy" id="155640"/>
    <lineage>
        <taxon>Eukaryota</taxon>
        <taxon>Viridiplantae</taxon>
        <taxon>Streptophyta</taxon>
        <taxon>Embryophyta</taxon>
        <taxon>Tracheophyta</taxon>
        <taxon>Spermatophyta</taxon>
        <taxon>Magnoliopsida</taxon>
        <taxon>eudicotyledons</taxon>
        <taxon>Gunneridae</taxon>
        <taxon>Pentapetalae</taxon>
        <taxon>rosids</taxon>
        <taxon>malvids</taxon>
        <taxon>Sapindales</taxon>
        <taxon>Meliaceae</taxon>
        <taxon>Melia</taxon>
    </lineage>
</organism>
<comment type="caution">
    <text evidence="1">The sequence shown here is derived from an EMBL/GenBank/DDBJ whole genome shotgun (WGS) entry which is preliminary data.</text>
</comment>
<evidence type="ECO:0000313" key="1">
    <source>
        <dbReference type="EMBL" id="KAJ4717795.1"/>
    </source>
</evidence>
<reference evidence="1 2" key="1">
    <citation type="journal article" date="2023" name="Science">
        <title>Complex scaffold remodeling in plant triterpene biosynthesis.</title>
        <authorList>
            <person name="De La Pena R."/>
            <person name="Hodgson H."/>
            <person name="Liu J.C."/>
            <person name="Stephenson M.J."/>
            <person name="Martin A.C."/>
            <person name="Owen C."/>
            <person name="Harkess A."/>
            <person name="Leebens-Mack J."/>
            <person name="Jimenez L.E."/>
            <person name="Osbourn A."/>
            <person name="Sattely E.S."/>
        </authorList>
    </citation>
    <scope>NUCLEOTIDE SEQUENCE [LARGE SCALE GENOMIC DNA]</scope>
    <source>
        <strain evidence="2">cv. JPN11</strain>
        <tissue evidence="1">Leaf</tissue>
    </source>
</reference>
<gene>
    <name evidence="1" type="ORF">OWV82_009572</name>
</gene>
<keyword evidence="2" id="KW-1185">Reference proteome</keyword>
<protein>
    <submittedName>
        <fullName evidence="1">Ankyrin repeat-containing protein</fullName>
    </submittedName>
</protein>
<dbReference type="Proteomes" id="UP001164539">
    <property type="component" value="Chromosome 5"/>
</dbReference>
<evidence type="ECO:0000313" key="2">
    <source>
        <dbReference type="Proteomes" id="UP001164539"/>
    </source>
</evidence>
<dbReference type="EMBL" id="CM051398">
    <property type="protein sequence ID" value="KAJ4717795.1"/>
    <property type="molecule type" value="Genomic_DNA"/>
</dbReference>
<sequence length="303" mass="34376">MPVLTAAKLGIHEIVEEIMKAYFYSFIFFDEDGHSIFKVAVLHRQEKVFNLLYQRIGLKDWVCWTNQKELLPQSYKTRTTEVADFNDKSGNNILHLAAKLVPSRQVPGPALQMQGELQWFKALEKLYPSLQEQQNHLEKTPREMFTEEHKKLVEEGEKWMKKTASSCSVVTTVVITVVFAAAFTVPGGNNNGGIPNFLHEQTFLIFAVPYALALFSSTTSLLTFLSILTSRYSEEDFLESLPKKLIMGPINYVVPFYCKHDDSFCCNNLYCFISSIEVGYYCSGSTWLSTSHLIGKVTVSSFG</sequence>
<proteinExistence type="predicted"/>
<accession>A0ACC1Y5K6</accession>
<name>A0ACC1Y5K6_MELAZ</name>